<organism evidence="1 2">
    <name type="scientific">Zopfia rhizophila CBS 207.26</name>
    <dbReference type="NCBI Taxonomy" id="1314779"/>
    <lineage>
        <taxon>Eukaryota</taxon>
        <taxon>Fungi</taxon>
        <taxon>Dikarya</taxon>
        <taxon>Ascomycota</taxon>
        <taxon>Pezizomycotina</taxon>
        <taxon>Dothideomycetes</taxon>
        <taxon>Dothideomycetes incertae sedis</taxon>
        <taxon>Zopfiaceae</taxon>
        <taxon>Zopfia</taxon>
    </lineage>
</organism>
<proteinExistence type="predicted"/>
<dbReference type="Proteomes" id="UP000800200">
    <property type="component" value="Unassembled WGS sequence"/>
</dbReference>
<name>A0A6A6DVP3_9PEZI</name>
<dbReference type="EMBL" id="ML994641">
    <property type="protein sequence ID" value="KAF2183741.1"/>
    <property type="molecule type" value="Genomic_DNA"/>
</dbReference>
<keyword evidence="2" id="KW-1185">Reference proteome</keyword>
<reference evidence="1" key="1">
    <citation type="journal article" date="2020" name="Stud. Mycol.">
        <title>101 Dothideomycetes genomes: a test case for predicting lifestyles and emergence of pathogens.</title>
        <authorList>
            <person name="Haridas S."/>
            <person name="Albert R."/>
            <person name="Binder M."/>
            <person name="Bloem J."/>
            <person name="Labutti K."/>
            <person name="Salamov A."/>
            <person name="Andreopoulos B."/>
            <person name="Baker S."/>
            <person name="Barry K."/>
            <person name="Bills G."/>
            <person name="Bluhm B."/>
            <person name="Cannon C."/>
            <person name="Castanera R."/>
            <person name="Culley D."/>
            <person name="Daum C."/>
            <person name="Ezra D."/>
            <person name="Gonzalez J."/>
            <person name="Henrissat B."/>
            <person name="Kuo A."/>
            <person name="Liang C."/>
            <person name="Lipzen A."/>
            <person name="Lutzoni F."/>
            <person name="Magnuson J."/>
            <person name="Mondo S."/>
            <person name="Nolan M."/>
            <person name="Ohm R."/>
            <person name="Pangilinan J."/>
            <person name="Park H.-J."/>
            <person name="Ramirez L."/>
            <person name="Alfaro M."/>
            <person name="Sun H."/>
            <person name="Tritt A."/>
            <person name="Yoshinaga Y."/>
            <person name="Zwiers L.-H."/>
            <person name="Turgeon B."/>
            <person name="Goodwin S."/>
            <person name="Spatafora J."/>
            <person name="Crous P."/>
            <person name="Grigoriev I."/>
        </authorList>
    </citation>
    <scope>NUCLEOTIDE SEQUENCE</scope>
    <source>
        <strain evidence="1">CBS 207.26</strain>
    </source>
</reference>
<accession>A0A6A6DVP3</accession>
<dbReference type="AlphaFoldDB" id="A0A6A6DVP3"/>
<gene>
    <name evidence="1" type="ORF">K469DRAFT_207072</name>
</gene>
<evidence type="ECO:0000313" key="1">
    <source>
        <dbReference type="EMBL" id="KAF2183741.1"/>
    </source>
</evidence>
<protein>
    <submittedName>
        <fullName evidence="1">Uncharacterized protein</fullName>
    </submittedName>
</protein>
<evidence type="ECO:0000313" key="2">
    <source>
        <dbReference type="Proteomes" id="UP000800200"/>
    </source>
</evidence>
<sequence>MFEGARMGMFSAADAKIRALPQMRLCPWLALSDSALCFSRLLPRPNRIPLINPSLHYLAPLPHSMATLLRSMLVSIMFSVDLRWFCDVDLPSSSTALEQDKYFSRLKISFSHDYLPNHVGICHFTFFLLLSLDYLSSVDPSLHYMPDLCPHWPEVRAGFRISSFEASVIM</sequence>